<gene>
    <name evidence="1" type="ORF">Pla144_22460</name>
</gene>
<sequence length="244" mass="27274">MRSSSLLVLFALFSGPFTYSLAEGLPLLVQDSFEEGLSHWHTSDPTDGPVTWEIISSNESSVEKMMLRSNGGSKYEPPYRSPWNLALLKLPVVSDFELSVRVLNTNYDAGGHRDLCIFWGYQDPGHFYYVHLGAVPDPHSCQIFIVNGADRKAITQKESTGTPWDRDWHDVKVTHNTESGSMNVFFDDMIEPVMTATDKKFSWGRVGLGTFDDNGNFDDFKLRGIAIEPVPAGARLPPRSSPIE</sequence>
<dbReference type="InterPro" id="IPR013320">
    <property type="entry name" value="ConA-like_dom_sf"/>
</dbReference>
<dbReference type="EMBL" id="SJPS01000003">
    <property type="protein sequence ID" value="TWU27472.1"/>
    <property type="molecule type" value="Genomic_DNA"/>
</dbReference>
<reference evidence="1 2" key="1">
    <citation type="submission" date="2019-02" db="EMBL/GenBank/DDBJ databases">
        <title>Deep-cultivation of Planctomycetes and their phenomic and genomic characterization uncovers novel biology.</title>
        <authorList>
            <person name="Wiegand S."/>
            <person name="Jogler M."/>
            <person name="Boedeker C."/>
            <person name="Pinto D."/>
            <person name="Vollmers J."/>
            <person name="Rivas-Marin E."/>
            <person name="Kohn T."/>
            <person name="Peeters S.H."/>
            <person name="Heuer A."/>
            <person name="Rast P."/>
            <person name="Oberbeckmann S."/>
            <person name="Bunk B."/>
            <person name="Jeske O."/>
            <person name="Meyerdierks A."/>
            <person name="Storesund J.E."/>
            <person name="Kallscheuer N."/>
            <person name="Luecker S."/>
            <person name="Lage O.M."/>
            <person name="Pohl T."/>
            <person name="Merkel B.J."/>
            <person name="Hornburger P."/>
            <person name="Mueller R.-W."/>
            <person name="Bruemmer F."/>
            <person name="Labrenz M."/>
            <person name="Spormann A.M."/>
            <person name="Op Den Camp H."/>
            <person name="Overmann J."/>
            <person name="Amann R."/>
            <person name="Jetten M.S.M."/>
            <person name="Mascher T."/>
            <person name="Medema M.H."/>
            <person name="Devos D.P."/>
            <person name="Kaster A.-K."/>
            <person name="Ovreas L."/>
            <person name="Rohde M."/>
            <person name="Galperin M.Y."/>
            <person name="Jogler C."/>
        </authorList>
    </citation>
    <scope>NUCLEOTIDE SEQUENCE [LARGE SCALE GENOMIC DNA]</scope>
    <source>
        <strain evidence="1 2">Pla144</strain>
    </source>
</reference>
<accession>A0A5C6CSI5</accession>
<dbReference type="AlphaFoldDB" id="A0A5C6CSI5"/>
<proteinExistence type="predicted"/>
<dbReference type="Proteomes" id="UP000318437">
    <property type="component" value="Unassembled WGS sequence"/>
</dbReference>
<organism evidence="1 2">
    <name type="scientific">Bythopirellula polymerisocia</name>
    <dbReference type="NCBI Taxonomy" id="2528003"/>
    <lineage>
        <taxon>Bacteria</taxon>
        <taxon>Pseudomonadati</taxon>
        <taxon>Planctomycetota</taxon>
        <taxon>Planctomycetia</taxon>
        <taxon>Pirellulales</taxon>
        <taxon>Lacipirellulaceae</taxon>
        <taxon>Bythopirellula</taxon>
    </lineage>
</organism>
<dbReference type="SUPFAM" id="SSF49899">
    <property type="entry name" value="Concanavalin A-like lectins/glucanases"/>
    <property type="match status" value="1"/>
</dbReference>
<dbReference type="RefSeq" id="WP_146450675.1">
    <property type="nucleotide sequence ID" value="NZ_SJPS01000003.1"/>
</dbReference>
<dbReference type="Gene3D" id="2.60.120.560">
    <property type="entry name" value="Exo-inulinase, domain 1"/>
    <property type="match status" value="1"/>
</dbReference>
<dbReference type="OrthoDB" id="3618231at2"/>
<evidence type="ECO:0000313" key="1">
    <source>
        <dbReference type="EMBL" id="TWU27472.1"/>
    </source>
</evidence>
<comment type="caution">
    <text evidence="1">The sequence shown here is derived from an EMBL/GenBank/DDBJ whole genome shotgun (WGS) entry which is preliminary data.</text>
</comment>
<keyword evidence="2" id="KW-1185">Reference proteome</keyword>
<name>A0A5C6CSI5_9BACT</name>
<protein>
    <submittedName>
        <fullName evidence="1">Uncharacterized protein</fullName>
    </submittedName>
</protein>
<evidence type="ECO:0000313" key="2">
    <source>
        <dbReference type="Proteomes" id="UP000318437"/>
    </source>
</evidence>